<reference evidence="2" key="1">
    <citation type="journal article" date="1998" name="Appl. Environ. Microbiol.">
        <title>Analysis of the gene cluster encoding toluene/o-xylene monooxygenase from Pseudomonas stutzeri OX1.</title>
        <authorList>
            <person name="Bertoni G."/>
            <person name="Martino M."/>
            <person name="Galli E."/>
            <person name="Barbieri P."/>
        </authorList>
    </citation>
    <scope>NUCLEOTIDE SEQUENCE</scope>
    <source>
        <strain evidence="2">OX1</strain>
    </source>
</reference>
<dbReference type="PDBsum" id="1T0Q"/>
<accession>O87799</accession>
<sequence length="86" mass="9973">MATFPIMSNFERDFVIQLVPVDTEDTMDQVAEKCAYHSINRRVHPQPEKILRVRRHEDGTLFPRGMIVSDAGLRPTETLDIIFMDN</sequence>
<dbReference type="InterPro" id="IPR009355">
    <property type="entry name" value="Toluene_mOase_B"/>
</dbReference>
<dbReference type="PDB" id="1T0S">
    <property type="method" value="X-ray"/>
    <property type="resolution" value="2.20 A"/>
    <property type="chains" value="C=1-86"/>
</dbReference>
<evidence type="ECO:0007829" key="4">
    <source>
        <dbReference type="PDB" id="1T0R"/>
    </source>
</evidence>
<evidence type="ECO:0000313" key="2">
    <source>
        <dbReference type="EMBL" id="CAA06655.1"/>
    </source>
</evidence>
<dbReference type="PDBsum" id="1T0S"/>
<gene>
    <name evidence="2" type="primary">touB</name>
</gene>
<reference evidence="3 4" key="4">
    <citation type="journal article" date="2004" name="J. Biol. Chem.">
        <title>Crystal structure of the toluene/o-xylene monooxygenase hydroxylase from Pseudomonas stutzeri OX1. Insight into the substrate specificity, substrate channeling, and active site tuning of multicomponent monooxygenases.</title>
        <authorList>
            <person name="Sazinsky M.H."/>
            <person name="Bard J."/>
            <person name="Di Donato A."/>
            <person name="Lippard S.J."/>
        </authorList>
    </citation>
    <scope>X-RAY CRYSTALLOGRAPHY (2.15 ANGSTROMS)</scope>
</reference>
<dbReference type="EMBL" id="KT935509">
    <property type="protein sequence ID" value="ALP69205.1"/>
    <property type="molecule type" value="Genomic_DNA"/>
</dbReference>
<evidence type="ECO:0007829" key="7">
    <source>
        <dbReference type="PDB" id="2RDB"/>
    </source>
</evidence>
<dbReference type="InterPro" id="IPR036713">
    <property type="entry name" value="TmoB-like_sf"/>
</dbReference>
<keyword evidence="1" id="KW-0560">Oxidoreductase</keyword>
<dbReference type="DIP" id="DIP-37863N"/>
<reference evidence="7" key="6">
    <citation type="journal article" date="2007" name="Biochemistry">
        <title>Dioxygen activation at non-heme diiron centers: oxidation of a proximal residue in the I100W variant of toluene/o-xylene monooxygenase hydroxylase.</title>
        <authorList>
            <person name="Murray L.J."/>
            <person name="Garcia-Serres R."/>
            <person name="McCormick M.S."/>
            <person name="Davydov R."/>
            <person name="Naik S.G."/>
            <person name="Kim S.H."/>
            <person name="Hoffman B.M."/>
            <person name="Huynh B.H."/>
            <person name="Lippard S.J."/>
        </authorList>
    </citation>
    <scope>X-RAY CRYSTALLOGRAPHY (2.10 ANGSTROMS)</scope>
</reference>
<organism evidence="2">
    <name type="scientific">Stutzerimonas stutzeri</name>
    <name type="common">Pseudomonas stutzeri</name>
    <dbReference type="NCBI Taxonomy" id="316"/>
    <lineage>
        <taxon>Bacteria</taxon>
        <taxon>Pseudomonadati</taxon>
        <taxon>Pseudomonadota</taxon>
        <taxon>Gammaproteobacteria</taxon>
        <taxon>Pseudomonadales</taxon>
        <taxon>Pseudomonadaceae</taxon>
        <taxon>Stutzerimonas</taxon>
    </lineage>
</organism>
<dbReference type="SUPFAM" id="SSF110814">
    <property type="entry name" value="TmoB-like"/>
    <property type="match status" value="1"/>
</dbReference>
<dbReference type="EMBL" id="AJ005663">
    <property type="protein sequence ID" value="CAA06655.1"/>
    <property type="molecule type" value="Genomic_DNA"/>
</dbReference>
<dbReference type="IntAct" id="O87799">
    <property type="interactions" value="1"/>
</dbReference>
<evidence type="ECO:0007829" key="5">
    <source>
        <dbReference type="PDB" id="2INC"/>
    </source>
</evidence>
<dbReference type="PDB" id="2RDB">
    <property type="method" value="X-ray"/>
    <property type="resolution" value="2.10 A"/>
    <property type="chains" value="C=1-86"/>
</dbReference>
<proteinExistence type="evidence at protein level"/>
<keyword evidence="3 4" id="KW-0002">3D-structure</keyword>
<dbReference type="PDBsum" id="2INC"/>
<reference evidence="5 6" key="5">
    <citation type="journal article" date="2006" name="J. Am. Chem. Soc.">
        <title>X-ray crystal structures of manganese(II)-reconstituted and native toluene/o-xylene monooxygenase hydroxylase reveal rotamer shifts in conserved residues and an enhanced view of the protein interior.</title>
        <authorList>
            <person name="McCormick M.S."/>
            <person name="Sazinsky M.H."/>
            <person name="Condon K.L."/>
            <person name="Lippard S.J."/>
        </authorList>
    </citation>
    <scope>X-RAY CRYSTALLOGRAPHY (1.85 ANGSTROMS) OF 3-85</scope>
</reference>
<dbReference type="GO" id="GO:0004497">
    <property type="term" value="F:monooxygenase activity"/>
    <property type="evidence" value="ECO:0007669"/>
    <property type="project" value="UniProtKB-KW"/>
</dbReference>
<protein>
    <submittedName>
        <fullName evidence="1">Toluene o-xylene monooxygenase component TouB</fullName>
    </submittedName>
    <submittedName>
        <fullName evidence="2">TouB protein</fullName>
    </submittedName>
</protein>
<evidence type="ECO:0007829" key="3">
    <source>
        <dbReference type="PDB" id="1T0Q"/>
    </source>
</evidence>
<dbReference type="AlphaFoldDB" id="O87799"/>
<dbReference type="SMR" id="O87799"/>
<dbReference type="Gene3D" id="3.10.20.270">
    <property type="entry name" value="TmoB-like"/>
    <property type="match status" value="1"/>
</dbReference>
<dbReference type="PDB" id="1T0Q">
    <property type="method" value="X-ray"/>
    <property type="resolution" value="2.15 A"/>
    <property type="chains" value="C=1-86"/>
</dbReference>
<reference evidence="2" key="2">
    <citation type="journal article" date="1999" name="Appl. Environ. Microbiol.">
        <title>Identification of the Pseudomonas stutzeri OX1 toluene-o-xylene monooxygenase regulatory gene (touR) and of its cognate promoter.</title>
        <authorList>
            <person name="Arenghi F.L.G."/>
            <person name="Pinti M."/>
            <person name="Galli E."/>
            <person name="Barbieri P."/>
        </authorList>
    </citation>
    <scope>NUCLEOTIDE SEQUENCE</scope>
    <source>
        <strain evidence="2">OX1</strain>
    </source>
</reference>
<dbReference type="PDBsum" id="2RDB"/>
<evidence type="ECO:0000313" key="1">
    <source>
        <dbReference type="EMBL" id="ALP69205.1"/>
    </source>
</evidence>
<keyword evidence="1" id="KW-0503">Monooxygenase</keyword>
<evidence type="ECO:0007829" key="6">
    <source>
        <dbReference type="PDB" id="2IND"/>
    </source>
</evidence>
<dbReference type="PDB" id="1T0R">
    <property type="method" value="X-ray"/>
    <property type="resolution" value="2.30 A"/>
    <property type="chains" value="C=1-86"/>
</dbReference>
<dbReference type="PDB" id="2INC">
    <property type="method" value="X-ray"/>
    <property type="resolution" value="1.85 A"/>
    <property type="chains" value="C=3-85"/>
</dbReference>
<dbReference type="PDB" id="2IND">
    <property type="method" value="X-ray"/>
    <property type="resolution" value="2.20 A"/>
    <property type="chains" value="C=3-85"/>
</dbReference>
<dbReference type="Pfam" id="PF06234">
    <property type="entry name" value="TmoB"/>
    <property type="match status" value="1"/>
</dbReference>
<dbReference type="PDBsum" id="1T0R"/>
<dbReference type="PDBsum" id="2IND"/>
<reference evidence="1" key="7">
    <citation type="journal article" date="2016" name="Gene">
        <title>Functional redundancy in phenol and toluene degradation in Pseudomonas stutzeri strains isolated from the Baltic Sea.</title>
        <authorList>
            <person name="Heinaru E."/>
            <person name="Naanuri E."/>
            <person name="Grunbach M."/>
            <person name="Joesaar M."/>
            <person name="Heinaru A."/>
        </authorList>
    </citation>
    <scope>NUCLEOTIDE SEQUENCE</scope>
    <source>
        <strain evidence="1">2A20</strain>
    </source>
</reference>
<name>O87799_STUST</name>
<reference evidence="2" key="3">
    <citation type="submission" date="2003-02" db="EMBL/GenBank/DDBJ databases">
        <authorList>
            <person name="Bertoni G."/>
        </authorList>
    </citation>
    <scope>NUCLEOTIDE SEQUENCE</scope>
    <source>
        <strain evidence="2">OX1</strain>
    </source>
</reference>
<dbReference type="CDD" id="cd17042">
    <property type="entry name" value="Ubl_TmoB"/>
    <property type="match status" value="1"/>
</dbReference>